<reference evidence="1 2" key="1">
    <citation type="journal article" date="2019" name="Mol. Biol. Evol.">
        <title>Blast fungal genomes show frequent chromosomal changes, gene gains and losses, and effector gene turnover.</title>
        <authorList>
            <person name="Gomez Luciano L.B."/>
            <person name="Jason Tsai I."/>
            <person name="Chuma I."/>
            <person name="Tosa Y."/>
            <person name="Chen Y.H."/>
            <person name="Li J.Y."/>
            <person name="Li M.Y."/>
            <person name="Jade Lu M.Y."/>
            <person name="Nakayashiki H."/>
            <person name="Li W.H."/>
        </authorList>
    </citation>
    <scope>NUCLEOTIDE SEQUENCE [LARGE SCALE GENOMIC DNA]</scope>
    <source>
        <strain evidence="1">MZ5-1-6</strain>
    </source>
</reference>
<name>A0A4P7N1H7_PYROR</name>
<accession>A0A4P7N1H7</accession>
<evidence type="ECO:0000313" key="2">
    <source>
        <dbReference type="Proteomes" id="UP000294847"/>
    </source>
</evidence>
<sequence>MQANKVGLCSVGKDPPSVNLNLNQPVPPGREKFGSQTSTWHDLVGNLAYFDLRYRTSSVPRYLSPQAPYIMRTLRTRLPVTVSGSVGLDGVRLDLGPSVTQLVCLCASKESR</sequence>
<dbReference type="EMBL" id="CP034205">
    <property type="protein sequence ID" value="QBZ55252.1"/>
    <property type="molecule type" value="Genomic_DNA"/>
</dbReference>
<protein>
    <submittedName>
        <fullName evidence="1">Uncharacterized protein</fullName>
    </submittedName>
</protein>
<evidence type="ECO:0000313" key="1">
    <source>
        <dbReference type="EMBL" id="QBZ55252.1"/>
    </source>
</evidence>
<organism evidence="1 2">
    <name type="scientific">Pyricularia oryzae</name>
    <name type="common">Rice blast fungus</name>
    <name type="synonym">Magnaporthe oryzae</name>
    <dbReference type="NCBI Taxonomy" id="318829"/>
    <lineage>
        <taxon>Eukaryota</taxon>
        <taxon>Fungi</taxon>
        <taxon>Dikarya</taxon>
        <taxon>Ascomycota</taxon>
        <taxon>Pezizomycotina</taxon>
        <taxon>Sordariomycetes</taxon>
        <taxon>Sordariomycetidae</taxon>
        <taxon>Magnaporthales</taxon>
        <taxon>Pyriculariaceae</taxon>
        <taxon>Pyricularia</taxon>
    </lineage>
</organism>
<dbReference type="AlphaFoldDB" id="A0A4P7N1H7"/>
<proteinExistence type="predicted"/>
<gene>
    <name evidence="1" type="ORF">PoMZ_00148</name>
</gene>
<dbReference type="Proteomes" id="UP000294847">
    <property type="component" value="Chromosome 2"/>
</dbReference>